<comment type="catalytic activity">
    <reaction evidence="14">
        <text>ATP + H2O = ADP + phosphate + H(+)</text>
        <dbReference type="Rhea" id="RHEA:13065"/>
        <dbReference type="ChEBI" id="CHEBI:15377"/>
        <dbReference type="ChEBI" id="CHEBI:15378"/>
        <dbReference type="ChEBI" id="CHEBI:30616"/>
        <dbReference type="ChEBI" id="CHEBI:43474"/>
        <dbReference type="ChEBI" id="CHEBI:456216"/>
        <dbReference type="EC" id="5.6.2.3"/>
    </reaction>
</comment>
<comment type="cofactor">
    <cofactor evidence="1">
        <name>[4Fe-4S] cluster</name>
        <dbReference type="ChEBI" id="CHEBI:49883"/>
    </cofactor>
</comment>
<organism evidence="17 18">
    <name type="scientific">Glossina palpalis gambiensis</name>
    <dbReference type="NCBI Taxonomy" id="67801"/>
    <lineage>
        <taxon>Eukaryota</taxon>
        <taxon>Metazoa</taxon>
        <taxon>Ecdysozoa</taxon>
        <taxon>Arthropoda</taxon>
        <taxon>Hexapoda</taxon>
        <taxon>Insecta</taxon>
        <taxon>Pterygota</taxon>
        <taxon>Neoptera</taxon>
        <taxon>Endopterygota</taxon>
        <taxon>Diptera</taxon>
        <taxon>Brachycera</taxon>
        <taxon>Muscomorpha</taxon>
        <taxon>Hippoboscoidea</taxon>
        <taxon>Glossinidae</taxon>
        <taxon>Glossina</taxon>
    </lineage>
</organism>
<dbReference type="SUPFAM" id="SSF52540">
    <property type="entry name" value="P-loop containing nucleoside triphosphate hydrolases"/>
    <property type="match status" value="1"/>
</dbReference>
<dbReference type="SMART" id="SM00488">
    <property type="entry name" value="DEXDc2"/>
    <property type="match status" value="1"/>
</dbReference>
<dbReference type="STRING" id="67801.A0A1B0B910"/>
<evidence type="ECO:0000313" key="17">
    <source>
        <dbReference type="EnsemblMetazoa" id="GPPI022697-PA"/>
    </source>
</evidence>
<dbReference type="PANTHER" id="PTHR11472">
    <property type="entry name" value="DNA REPAIR DEAD HELICASE RAD3/XP-D SUBFAMILY MEMBER"/>
    <property type="match status" value="1"/>
</dbReference>
<reference evidence="18" key="1">
    <citation type="submission" date="2015-01" db="EMBL/GenBank/DDBJ databases">
        <authorList>
            <person name="Aksoy S."/>
            <person name="Warren W."/>
            <person name="Wilson R.K."/>
        </authorList>
    </citation>
    <scope>NUCLEOTIDE SEQUENCE [LARGE SCALE GENOMIC DNA]</scope>
    <source>
        <strain evidence="18">IAEA</strain>
    </source>
</reference>
<evidence type="ECO:0000256" key="3">
    <source>
        <dbReference type="ARBA" id="ARBA00008435"/>
    </source>
</evidence>
<dbReference type="Pfam" id="PF13307">
    <property type="entry name" value="Helicase_C_2"/>
    <property type="match status" value="1"/>
</dbReference>
<reference evidence="17" key="2">
    <citation type="submission" date="2020-05" db="UniProtKB">
        <authorList>
            <consortium name="EnsemblMetazoa"/>
        </authorList>
    </citation>
    <scope>IDENTIFICATION</scope>
    <source>
        <strain evidence="17">IAEA</strain>
    </source>
</reference>
<dbReference type="Proteomes" id="UP000092460">
    <property type="component" value="Unassembled WGS sequence"/>
</dbReference>
<evidence type="ECO:0000256" key="11">
    <source>
        <dbReference type="ARBA" id="ARBA00023235"/>
    </source>
</evidence>
<keyword evidence="11" id="KW-0413">Isomerase</keyword>
<evidence type="ECO:0000256" key="9">
    <source>
        <dbReference type="ARBA" id="ARBA00023004"/>
    </source>
</evidence>
<dbReference type="EC" id="5.6.2.3" evidence="13"/>
<dbReference type="GO" id="GO:0043139">
    <property type="term" value="F:5'-3' DNA helicase activity"/>
    <property type="evidence" value="ECO:0007669"/>
    <property type="project" value="UniProtKB-EC"/>
</dbReference>
<evidence type="ECO:0000256" key="8">
    <source>
        <dbReference type="ARBA" id="ARBA00022840"/>
    </source>
</evidence>
<evidence type="ECO:0000256" key="7">
    <source>
        <dbReference type="ARBA" id="ARBA00022806"/>
    </source>
</evidence>
<dbReference type="PROSITE" id="PS51193">
    <property type="entry name" value="HELICASE_ATP_BIND_2"/>
    <property type="match status" value="1"/>
</dbReference>
<evidence type="ECO:0000256" key="2">
    <source>
        <dbReference type="ARBA" id="ARBA00004123"/>
    </source>
</evidence>
<dbReference type="InterPro" id="IPR006554">
    <property type="entry name" value="Helicase-like_DEXD_c2"/>
</dbReference>
<keyword evidence="15" id="KW-0175">Coiled coil</keyword>
<dbReference type="SMART" id="SM00487">
    <property type="entry name" value="DEXDc"/>
    <property type="match status" value="1"/>
</dbReference>
<dbReference type="VEuPathDB" id="VectorBase:GPPI022697"/>
<dbReference type="GO" id="GO:0034085">
    <property type="term" value="P:establishment of sister chromatid cohesion"/>
    <property type="evidence" value="ECO:0007669"/>
    <property type="project" value="TreeGrafter"/>
</dbReference>
<sequence length="901" mass="102733">MKSIIKSKVLVKYLLQSTMYARLKSLQTPADFEFPFAPYTIQKQLMQELFEILENKQIGIFESPTGTGKSLTLTCAALKWLEQHENHVRREIQERLDEVGRDLIHCEKENREAIDWFSLHSKSHEKRRQLLELKDMKKLLDEYDQRLAAIKENENIVNYSNKKTRNKLNQISMPDIGDTEENLYSLDEAEADESVDTEGLKTSQSYQNVQIFFCSRTHAQLAQVMKEIKRTPYGRRVRCLSLASRQQLCINPQVRKLNNSSMINERCLDLAKENKGSTKVTASDGNGCACKKASVSPKSSKGGCPYKAQTLVKNLSELAVMNNFDIEDLVQEGERLQTCPYYAARSSVPIAQIVLLPYQLLFNHKSRDQIGINLKGNIIIIDEAHNLLDTLAQMYSCEISLEQLATLQQQMQSYKLRYANKFSSANLLYINQLLFVIKRLIKLLKPSQSPVSKTNHRMICTYELMSEGDFFNIDLYQLLQFCERTRFAQKLQGFIKKLEETPQPKENQFPRSSTVDILKRLEKKQQIEGNKKNLESHALTQEDEALQAKVPQEKKSFITSLPIRFLITFLEALIEKAEDGRILINIEDKSSKDVCHQSGFKYILLNPGAHFKYIVKEARAIIVAGGTMQPTFELTEQLFSSCPERVKLHFYDHVVSSDAVLPFAITQGPSGKNLCFNYSQRAKVEALSDISAILENLCNVVPAGLVCFLPSYDYLDTIYNHLQTCGALERISKRKRVFKESRSSTNKENCSVEELLDKYASSIKIQREGALLLSVVGGKLSEGLNFSDDLGRGVIVVGLPYPNRQAPEMQERLKYLDSTLGSGSGNEYYENLCMKAVNQCIGRAVRHIGDFACVYLVDVRYANQNIQTKLPQWISRHLQVTTSYGQVQARTVKFFKTKNKN</sequence>
<feature type="domain" description="Helicase ATP-binding" evidence="16">
    <location>
        <begin position="28"/>
        <end position="434"/>
    </location>
</feature>
<dbReference type="GO" id="GO:0016818">
    <property type="term" value="F:hydrolase activity, acting on acid anhydrides, in phosphorus-containing anhydrides"/>
    <property type="evidence" value="ECO:0007669"/>
    <property type="project" value="InterPro"/>
</dbReference>
<dbReference type="PANTHER" id="PTHR11472:SF41">
    <property type="entry name" value="ATP-DEPENDENT DNA HELICASE DDX11-RELATED"/>
    <property type="match status" value="1"/>
</dbReference>
<dbReference type="InterPro" id="IPR027417">
    <property type="entry name" value="P-loop_NTPase"/>
</dbReference>
<dbReference type="EnsemblMetazoa" id="GPPI022697-RA">
    <property type="protein sequence ID" value="GPPI022697-PA"/>
    <property type="gene ID" value="GPPI022697"/>
</dbReference>
<evidence type="ECO:0000256" key="1">
    <source>
        <dbReference type="ARBA" id="ARBA00001966"/>
    </source>
</evidence>
<comment type="similarity">
    <text evidence="3">Belongs to the DEAD box helicase family. DEAH subfamily. DDX11/CHL1 sub-subfamily.</text>
</comment>
<dbReference type="GO" id="GO:0046872">
    <property type="term" value="F:metal ion binding"/>
    <property type="evidence" value="ECO:0007669"/>
    <property type="project" value="UniProtKB-KW"/>
</dbReference>
<name>A0A1B0B910_9MUSC</name>
<dbReference type="FunFam" id="3.40.50.300:FF:001372">
    <property type="entry name" value="ATP-dependent DNA helicase chl1"/>
    <property type="match status" value="1"/>
</dbReference>
<dbReference type="InterPro" id="IPR014001">
    <property type="entry name" value="Helicase_ATP-bd"/>
</dbReference>
<evidence type="ECO:0000256" key="6">
    <source>
        <dbReference type="ARBA" id="ARBA00022801"/>
    </source>
</evidence>
<accession>A0A1B0B910</accession>
<evidence type="ECO:0000256" key="14">
    <source>
        <dbReference type="ARBA" id="ARBA00048954"/>
    </source>
</evidence>
<dbReference type="NCBIfam" id="TIGR00604">
    <property type="entry name" value="rad3"/>
    <property type="match status" value="1"/>
</dbReference>
<dbReference type="InterPro" id="IPR006555">
    <property type="entry name" value="ATP-dep_Helicase_C"/>
</dbReference>
<evidence type="ECO:0000256" key="4">
    <source>
        <dbReference type="ARBA" id="ARBA00022723"/>
    </source>
</evidence>
<evidence type="ECO:0000256" key="12">
    <source>
        <dbReference type="ARBA" id="ARBA00023242"/>
    </source>
</evidence>
<dbReference type="GO" id="GO:0005634">
    <property type="term" value="C:nucleus"/>
    <property type="evidence" value="ECO:0007669"/>
    <property type="project" value="UniProtKB-SubCell"/>
</dbReference>
<keyword evidence="18" id="KW-1185">Reference proteome</keyword>
<evidence type="ECO:0000313" key="18">
    <source>
        <dbReference type="Proteomes" id="UP000092460"/>
    </source>
</evidence>
<keyword evidence="4" id="KW-0479">Metal-binding</keyword>
<evidence type="ECO:0000256" key="5">
    <source>
        <dbReference type="ARBA" id="ARBA00022741"/>
    </source>
</evidence>
<keyword evidence="9" id="KW-0408">Iron</keyword>
<dbReference type="InterPro" id="IPR013020">
    <property type="entry name" value="Rad3/Chl1-like"/>
</dbReference>
<evidence type="ECO:0000256" key="10">
    <source>
        <dbReference type="ARBA" id="ARBA00023014"/>
    </source>
</evidence>
<keyword evidence="10" id="KW-0411">Iron-sulfur</keyword>
<dbReference type="Pfam" id="PF06733">
    <property type="entry name" value="DEAD_2"/>
    <property type="match status" value="1"/>
</dbReference>
<dbReference type="EMBL" id="JXJN01010202">
    <property type="status" value="NOT_ANNOTATED_CDS"/>
    <property type="molecule type" value="Genomic_DNA"/>
</dbReference>
<dbReference type="AlphaFoldDB" id="A0A1B0B910"/>
<keyword evidence="6" id="KW-0378">Hydrolase</keyword>
<dbReference type="CDD" id="cd18788">
    <property type="entry name" value="SF2_C_XPD"/>
    <property type="match status" value="1"/>
</dbReference>
<keyword evidence="5" id="KW-0547">Nucleotide-binding</keyword>
<evidence type="ECO:0000259" key="16">
    <source>
        <dbReference type="PROSITE" id="PS51193"/>
    </source>
</evidence>
<dbReference type="GO" id="GO:0003677">
    <property type="term" value="F:DNA binding"/>
    <property type="evidence" value="ECO:0007669"/>
    <property type="project" value="InterPro"/>
</dbReference>
<evidence type="ECO:0000256" key="15">
    <source>
        <dbReference type="SAM" id="Coils"/>
    </source>
</evidence>
<dbReference type="InterPro" id="IPR010614">
    <property type="entry name" value="RAD3-like_helicase_DEAD"/>
</dbReference>
<dbReference type="SMART" id="SM00491">
    <property type="entry name" value="HELICc2"/>
    <property type="match status" value="1"/>
</dbReference>
<feature type="coiled-coil region" evidence="15">
    <location>
        <begin position="126"/>
        <end position="153"/>
    </location>
</feature>
<keyword evidence="7" id="KW-0347">Helicase</keyword>
<dbReference type="InterPro" id="IPR045028">
    <property type="entry name" value="DinG/Rad3-like"/>
</dbReference>
<dbReference type="GO" id="GO:0006139">
    <property type="term" value="P:nucleobase-containing compound metabolic process"/>
    <property type="evidence" value="ECO:0007669"/>
    <property type="project" value="InterPro"/>
</dbReference>
<dbReference type="Gene3D" id="3.40.50.300">
    <property type="entry name" value="P-loop containing nucleotide triphosphate hydrolases"/>
    <property type="match status" value="3"/>
</dbReference>
<dbReference type="GO" id="GO:0051536">
    <property type="term" value="F:iron-sulfur cluster binding"/>
    <property type="evidence" value="ECO:0007669"/>
    <property type="project" value="UniProtKB-KW"/>
</dbReference>
<keyword evidence="8" id="KW-0067">ATP-binding</keyword>
<comment type="subcellular location">
    <subcellularLocation>
        <location evidence="2">Nucleus</location>
    </subcellularLocation>
</comment>
<proteinExistence type="inferred from homology"/>
<dbReference type="InterPro" id="IPR014013">
    <property type="entry name" value="Helic_SF1/SF2_ATP-bd_DinG/Rad3"/>
</dbReference>
<evidence type="ECO:0000256" key="13">
    <source>
        <dbReference type="ARBA" id="ARBA00044969"/>
    </source>
</evidence>
<dbReference type="GO" id="GO:0005524">
    <property type="term" value="F:ATP binding"/>
    <property type="evidence" value="ECO:0007669"/>
    <property type="project" value="UniProtKB-KW"/>
</dbReference>
<keyword evidence="12" id="KW-0539">Nucleus</keyword>
<protein>
    <recommendedName>
        <fullName evidence="13">DNA 5'-3' helicase</fullName>
        <ecNumber evidence="13">5.6.2.3</ecNumber>
    </recommendedName>
</protein>